<dbReference type="PANTHER" id="PTHR36129">
    <property type="entry name" value="ORGANIC SOLUTE TRANSPORTER SUBUNIT BETA-RELATED"/>
    <property type="match status" value="1"/>
</dbReference>
<dbReference type="GO" id="GO:0015721">
    <property type="term" value="P:bile acid and bile salt transport"/>
    <property type="evidence" value="ECO:0007669"/>
    <property type="project" value="InterPro"/>
</dbReference>
<name>A0A2K5NXQ5_CERAT</name>
<reference evidence="2" key="2">
    <citation type="submission" date="2025-09" db="UniProtKB">
        <authorList>
            <consortium name="Ensembl"/>
        </authorList>
    </citation>
    <scope>IDENTIFICATION</scope>
</reference>
<dbReference type="Proteomes" id="UP000233060">
    <property type="component" value="Unassembled WGS sequence"/>
</dbReference>
<reference evidence="2" key="1">
    <citation type="submission" date="2025-08" db="UniProtKB">
        <authorList>
            <consortium name="Ensembl"/>
        </authorList>
    </citation>
    <scope>IDENTIFICATION</scope>
</reference>
<keyword evidence="1" id="KW-1133">Transmembrane helix</keyword>
<dbReference type="Pfam" id="PF15048">
    <property type="entry name" value="OSTbeta"/>
    <property type="match status" value="1"/>
</dbReference>
<dbReference type="InterPro" id="IPR029387">
    <property type="entry name" value="OSTbeta"/>
</dbReference>
<keyword evidence="3" id="KW-1185">Reference proteome</keyword>
<dbReference type="GO" id="GO:0005886">
    <property type="term" value="C:plasma membrane"/>
    <property type="evidence" value="ECO:0007669"/>
    <property type="project" value="InterPro"/>
</dbReference>
<feature type="transmembrane region" description="Helical" evidence="1">
    <location>
        <begin position="137"/>
        <end position="157"/>
    </location>
</feature>
<dbReference type="GO" id="GO:0032991">
    <property type="term" value="C:protein-containing complex"/>
    <property type="evidence" value="ECO:0007669"/>
    <property type="project" value="TreeGrafter"/>
</dbReference>
<dbReference type="InterPro" id="IPR052678">
    <property type="entry name" value="OST-beta_subunit"/>
</dbReference>
<gene>
    <name evidence="2" type="primary">SLC51B</name>
</gene>
<dbReference type="PANTHER" id="PTHR36129:SF1">
    <property type="entry name" value="ORGANIC SOLUTE TRANSPORTER SUBUNIT BETA"/>
    <property type="match status" value="1"/>
</dbReference>
<accession>A0A2K5NXQ5</accession>
<sequence length="231" mass="25219">MAFNKDFSHLTSTVSALPGSTCSWVRSGRFGPITLGQRRSGFGHGGRSNSGRISSHALCFVSRGLQGSSAQGPEPRRQGGLLGLRGLRTSLPAVHTTSSRGMEHSEGAPGDPAGTVVPQELLEEMLWFFRVEDASPWNHSILALAAVVVMISMFLLGRSIQASRKQKMQPPEKENPEVLHLDEARTKDHNSLNNLRETLLSEKPNSAQVELELKERDVLSVFLPDIPETES</sequence>
<evidence type="ECO:0000256" key="1">
    <source>
        <dbReference type="SAM" id="Phobius"/>
    </source>
</evidence>
<dbReference type="AlphaFoldDB" id="A0A2K5NXQ5"/>
<organism evidence="2 3">
    <name type="scientific">Cercocebus atys</name>
    <name type="common">Sooty mangabey</name>
    <name type="synonym">Cercocebus torquatus atys</name>
    <dbReference type="NCBI Taxonomy" id="9531"/>
    <lineage>
        <taxon>Eukaryota</taxon>
        <taxon>Metazoa</taxon>
        <taxon>Chordata</taxon>
        <taxon>Craniata</taxon>
        <taxon>Vertebrata</taxon>
        <taxon>Euteleostomi</taxon>
        <taxon>Mammalia</taxon>
        <taxon>Eutheria</taxon>
        <taxon>Euarchontoglires</taxon>
        <taxon>Primates</taxon>
        <taxon>Haplorrhini</taxon>
        <taxon>Catarrhini</taxon>
        <taxon>Cercopithecidae</taxon>
        <taxon>Cercopithecinae</taxon>
        <taxon>Cercocebus</taxon>
    </lineage>
</organism>
<keyword evidence="1" id="KW-0472">Membrane</keyword>
<evidence type="ECO:0000313" key="2">
    <source>
        <dbReference type="Ensembl" id="ENSCATP00000042222.1"/>
    </source>
</evidence>
<evidence type="ECO:0000313" key="3">
    <source>
        <dbReference type="Proteomes" id="UP000233060"/>
    </source>
</evidence>
<dbReference type="GO" id="GO:0046982">
    <property type="term" value="F:protein heterodimerization activity"/>
    <property type="evidence" value="ECO:0007669"/>
    <property type="project" value="InterPro"/>
</dbReference>
<keyword evidence="1" id="KW-0812">Transmembrane</keyword>
<dbReference type="GeneTree" id="ENSGT00390000010409"/>
<dbReference type="STRING" id="9531.ENSCATP00000042222"/>
<dbReference type="Bgee" id="ENSCATG00000043736">
    <property type="expression patterns" value="Expressed in adult mammalian kidney and 4 other cell types or tissues"/>
</dbReference>
<protein>
    <submittedName>
        <fullName evidence="2">SLC51 subunit beta</fullName>
    </submittedName>
</protein>
<dbReference type="GO" id="GO:0022857">
    <property type="term" value="F:transmembrane transporter activity"/>
    <property type="evidence" value="ECO:0007669"/>
    <property type="project" value="InterPro"/>
</dbReference>
<dbReference type="Ensembl" id="ENSCATT00000066656.1">
    <property type="protein sequence ID" value="ENSCATP00000042222.1"/>
    <property type="gene ID" value="ENSCATG00000043736.1"/>
</dbReference>
<proteinExistence type="predicted"/>